<dbReference type="Proteomes" id="UP000268014">
    <property type="component" value="Unassembled WGS sequence"/>
</dbReference>
<evidence type="ECO:0000313" key="3">
    <source>
        <dbReference type="WBParaSite" id="HPLM_0001887801-mRNA-1"/>
    </source>
</evidence>
<keyword evidence="2" id="KW-1185">Reference proteome</keyword>
<evidence type="ECO:0000313" key="1">
    <source>
        <dbReference type="EMBL" id="VDO73665.1"/>
    </source>
</evidence>
<dbReference type="AlphaFoldDB" id="A0A0N4X3D6"/>
<reference evidence="1 2" key="2">
    <citation type="submission" date="2018-11" db="EMBL/GenBank/DDBJ databases">
        <authorList>
            <consortium name="Pathogen Informatics"/>
        </authorList>
    </citation>
    <scope>NUCLEOTIDE SEQUENCE [LARGE SCALE GENOMIC DNA]</scope>
    <source>
        <strain evidence="1 2">MHpl1</strain>
    </source>
</reference>
<organism evidence="3">
    <name type="scientific">Haemonchus placei</name>
    <name type="common">Barber's pole worm</name>
    <dbReference type="NCBI Taxonomy" id="6290"/>
    <lineage>
        <taxon>Eukaryota</taxon>
        <taxon>Metazoa</taxon>
        <taxon>Ecdysozoa</taxon>
        <taxon>Nematoda</taxon>
        <taxon>Chromadorea</taxon>
        <taxon>Rhabditida</taxon>
        <taxon>Rhabditina</taxon>
        <taxon>Rhabditomorpha</taxon>
        <taxon>Strongyloidea</taxon>
        <taxon>Trichostrongylidae</taxon>
        <taxon>Haemonchus</taxon>
    </lineage>
</organism>
<proteinExistence type="predicted"/>
<accession>A0A0N4X3D6</accession>
<dbReference type="WBParaSite" id="HPLM_0001887801-mRNA-1">
    <property type="protein sequence ID" value="HPLM_0001887801-mRNA-1"/>
    <property type="gene ID" value="HPLM_0001887801"/>
</dbReference>
<gene>
    <name evidence="1" type="ORF">HPLM_LOCUS18870</name>
</gene>
<name>A0A0N4X3D6_HAEPC</name>
<protein>
    <submittedName>
        <fullName evidence="1 3">Uncharacterized protein</fullName>
    </submittedName>
</protein>
<reference evidence="3" key="1">
    <citation type="submission" date="2017-02" db="UniProtKB">
        <authorList>
            <consortium name="WormBaseParasite"/>
        </authorList>
    </citation>
    <scope>IDENTIFICATION</scope>
</reference>
<dbReference type="EMBL" id="UZAF01020883">
    <property type="protein sequence ID" value="VDO73665.1"/>
    <property type="molecule type" value="Genomic_DNA"/>
</dbReference>
<sequence length="65" mass="7369">MYSNGINKWSSNRTDWISGNFDVSETFSIILSSCQAVGVLQSQVEKESEKTWISQLEDINLNLVK</sequence>
<evidence type="ECO:0000313" key="2">
    <source>
        <dbReference type="Proteomes" id="UP000268014"/>
    </source>
</evidence>